<evidence type="ECO:0000256" key="1">
    <source>
        <dbReference type="SAM" id="MobiDB-lite"/>
    </source>
</evidence>
<proteinExistence type="predicted"/>
<reference evidence="3 4" key="1">
    <citation type="submission" date="2023-01" db="EMBL/GenBank/DDBJ databases">
        <authorList>
            <person name="Whitehead M."/>
        </authorList>
    </citation>
    <scope>NUCLEOTIDE SEQUENCE [LARGE SCALE GENOMIC DNA]</scope>
</reference>
<feature type="transmembrane region" description="Helical" evidence="2">
    <location>
        <begin position="147"/>
        <end position="171"/>
    </location>
</feature>
<evidence type="ECO:0000313" key="3">
    <source>
        <dbReference type="EMBL" id="CAI6363217.1"/>
    </source>
</evidence>
<feature type="region of interest" description="Disordered" evidence="1">
    <location>
        <begin position="228"/>
        <end position="281"/>
    </location>
</feature>
<evidence type="ECO:0000256" key="2">
    <source>
        <dbReference type="SAM" id="Phobius"/>
    </source>
</evidence>
<gene>
    <name evidence="3" type="ORF">MEUPH1_LOCUS18198</name>
</gene>
<keyword evidence="2" id="KW-1133">Transmembrane helix</keyword>
<dbReference type="AlphaFoldDB" id="A0AAV0X4Z8"/>
<feature type="transmembrane region" description="Helical" evidence="2">
    <location>
        <begin position="183"/>
        <end position="205"/>
    </location>
</feature>
<organism evidence="3 4">
    <name type="scientific">Macrosiphum euphorbiae</name>
    <name type="common">potato aphid</name>
    <dbReference type="NCBI Taxonomy" id="13131"/>
    <lineage>
        <taxon>Eukaryota</taxon>
        <taxon>Metazoa</taxon>
        <taxon>Ecdysozoa</taxon>
        <taxon>Arthropoda</taxon>
        <taxon>Hexapoda</taxon>
        <taxon>Insecta</taxon>
        <taxon>Pterygota</taxon>
        <taxon>Neoptera</taxon>
        <taxon>Paraneoptera</taxon>
        <taxon>Hemiptera</taxon>
        <taxon>Sternorrhyncha</taxon>
        <taxon>Aphidomorpha</taxon>
        <taxon>Aphidoidea</taxon>
        <taxon>Aphididae</taxon>
        <taxon>Macrosiphini</taxon>
        <taxon>Macrosiphum</taxon>
    </lineage>
</organism>
<dbReference type="EMBL" id="CARXXK010000003">
    <property type="protein sequence ID" value="CAI6363217.1"/>
    <property type="molecule type" value="Genomic_DNA"/>
</dbReference>
<protein>
    <submittedName>
        <fullName evidence="3">Uncharacterized protein</fullName>
    </submittedName>
</protein>
<keyword evidence="2" id="KW-0812">Transmembrane</keyword>
<dbReference type="Proteomes" id="UP001160148">
    <property type="component" value="Unassembled WGS sequence"/>
</dbReference>
<comment type="caution">
    <text evidence="3">The sequence shown here is derived from an EMBL/GenBank/DDBJ whole genome shotgun (WGS) entry which is preliminary data.</text>
</comment>
<keyword evidence="2" id="KW-0472">Membrane</keyword>
<feature type="compositionally biased region" description="Pro residues" evidence="1">
    <location>
        <begin position="228"/>
        <end position="266"/>
    </location>
</feature>
<evidence type="ECO:0000313" key="4">
    <source>
        <dbReference type="Proteomes" id="UP001160148"/>
    </source>
</evidence>
<sequence>METNKLVANQYGSNSYRDSYDPTYNVGAYGGFKQDDGKVIGIPAGSTITNGPGFGVNYSPAYGPYNWPVENTPIIEHHKLTSHQPTPITNSPTLESMTPDTRQSQIPQNKIVIPIPNDFLIDWRKMFIIALGKLVLVKLKAFSVIKILLFLMFKLKFIMVIISAFKFILLFKFIKFFKVLLPLFLLPLFLIMLLSPLFFISIYSIPERIVQLLRMPMGAPATPAAMPAPVPAPSNPAPINPAPSNPAPSNPAPSNPAPSNPAPSNPAPSISESELLTPRRQ</sequence>
<name>A0AAV0X4Z8_9HEMI</name>
<keyword evidence="4" id="KW-1185">Reference proteome</keyword>
<accession>A0AAV0X4Z8</accession>